<dbReference type="EMBL" id="CP008889">
    <property type="protein sequence ID" value="AIF41372.1"/>
    <property type="molecule type" value="Genomic_DNA"/>
</dbReference>
<evidence type="ECO:0000256" key="1">
    <source>
        <dbReference type="SAM" id="MobiDB-lite"/>
    </source>
</evidence>
<organism evidence="2 3">
    <name type="scientific">Dermacoccus nishinomiyaensis</name>
    <dbReference type="NCBI Taxonomy" id="1274"/>
    <lineage>
        <taxon>Bacteria</taxon>
        <taxon>Bacillati</taxon>
        <taxon>Actinomycetota</taxon>
        <taxon>Actinomycetes</taxon>
        <taxon>Micrococcales</taxon>
        <taxon>Dermacoccaceae</taxon>
        <taxon>Dermacoccus</taxon>
    </lineage>
</organism>
<evidence type="ECO:0000313" key="2">
    <source>
        <dbReference type="EMBL" id="AIF41372.1"/>
    </source>
</evidence>
<dbReference type="Proteomes" id="UP000027986">
    <property type="component" value="Chromosome"/>
</dbReference>
<feature type="compositionally biased region" description="Low complexity" evidence="1">
    <location>
        <begin position="316"/>
        <end position="387"/>
    </location>
</feature>
<proteinExistence type="predicted"/>
<keyword evidence="3" id="KW-1185">Reference proteome</keyword>
<reference evidence="2 3" key="1">
    <citation type="submission" date="2014-07" db="EMBL/GenBank/DDBJ databases">
        <title>Genome Sequencing of Dermacoccus nishinomiyaensis.</title>
        <authorList>
            <person name="Hong K.W."/>
            <person name="Chan K.G."/>
        </authorList>
    </citation>
    <scope>NUCLEOTIDE SEQUENCE [LARGE SCALE GENOMIC DNA]</scope>
    <source>
        <strain evidence="2 3">M25</strain>
    </source>
</reference>
<feature type="region of interest" description="Disordered" evidence="1">
    <location>
        <begin position="217"/>
        <end position="430"/>
    </location>
</feature>
<feature type="compositionally biased region" description="Low complexity" evidence="1">
    <location>
        <begin position="226"/>
        <end position="244"/>
    </location>
</feature>
<sequence>MTPPATRFDVEANLRDIAEDDALLDALGARSVVESPCSRGTTVPPSEARCVSALRPARLRPVVEPPAREGDDDLERSPGEQALSDLFTAWTREIDATCEAVTRPSRPEVTRRPEVHDKDVSAHPVIDTNITASHGDEFAGGGRYLATGRPTSKRRTRRAWSGRASLTAVSAGAVVALSSVAAAVNGGSLSTVLAPLHLDWSNARAVAEPDVPRVHATAVPTPTTLSGPVAAAPGAPARSSAHGGPSQGQSAGREAARPETAQSGVERSGVGSVAGSMIPEQVPSSVAMTTTRGDAPQRSTPGTRGQRSPQSTTQRPSTGSASSSRPSTSRPTGSSGSTLPGSPSSTSKPSSSSASKPSSSRPSPSHSQPTSPTSPTTPSSGTATPTSPAAPPTTPSASSTPTPSDTVSDPGAAQTSAGATATGSPSAESD</sequence>
<dbReference type="AlphaFoldDB" id="A0A075JJ49"/>
<feature type="compositionally biased region" description="Low complexity" evidence="1">
    <location>
        <begin position="395"/>
        <end position="430"/>
    </location>
</feature>
<feature type="region of interest" description="Disordered" evidence="1">
    <location>
        <begin position="59"/>
        <end position="78"/>
    </location>
</feature>
<gene>
    <name evidence="2" type="ORF">HX89_10960</name>
</gene>
<accession>A0A075JJ49</accession>
<dbReference type="GeneID" id="41841617"/>
<protein>
    <submittedName>
        <fullName evidence="2">Uncharacterized protein</fullName>
    </submittedName>
</protein>
<feature type="compositionally biased region" description="Polar residues" evidence="1">
    <location>
        <begin position="282"/>
        <end position="315"/>
    </location>
</feature>
<dbReference type="RefSeq" id="WP_038569115.1">
    <property type="nucleotide sequence ID" value="NZ_CP008889.1"/>
</dbReference>
<name>A0A075JJ49_9MICO</name>
<dbReference type="HOGENOM" id="CLU_637308_0_0_11"/>
<evidence type="ECO:0000313" key="3">
    <source>
        <dbReference type="Proteomes" id="UP000027986"/>
    </source>
</evidence>
<dbReference type="KEGG" id="dni:HX89_10960"/>